<accession>A0A8J2YYQ1</accession>
<dbReference type="RefSeq" id="WP_189050762.1">
    <property type="nucleotide sequence ID" value="NZ_BMJQ01000014.1"/>
</dbReference>
<dbReference type="AlphaFoldDB" id="A0A8J2YYQ1"/>
<dbReference type="InterPro" id="IPR031100">
    <property type="entry name" value="LOG_fam"/>
</dbReference>
<evidence type="ECO:0000256" key="1">
    <source>
        <dbReference type="ARBA" id="ARBA00000274"/>
    </source>
</evidence>
<dbReference type="EMBL" id="BMJQ01000014">
    <property type="protein sequence ID" value="GGF37075.1"/>
    <property type="molecule type" value="Genomic_DNA"/>
</dbReference>
<keyword evidence="3" id="KW-0378">Hydrolase</keyword>
<evidence type="ECO:0000256" key="3">
    <source>
        <dbReference type="RuleBase" id="RU363015"/>
    </source>
</evidence>
<dbReference type="PANTHER" id="PTHR31223:SF70">
    <property type="entry name" value="LOG FAMILY PROTEIN YJL055W"/>
    <property type="match status" value="1"/>
</dbReference>
<reference evidence="4" key="2">
    <citation type="submission" date="2020-09" db="EMBL/GenBank/DDBJ databases">
        <authorList>
            <person name="Sun Q."/>
            <person name="Zhou Y."/>
        </authorList>
    </citation>
    <scope>NUCLEOTIDE SEQUENCE</scope>
    <source>
        <strain evidence="4">CGMCC 1.15725</strain>
    </source>
</reference>
<proteinExistence type="inferred from homology"/>
<dbReference type="GO" id="GO:0009691">
    <property type="term" value="P:cytokinin biosynthetic process"/>
    <property type="evidence" value="ECO:0007669"/>
    <property type="project" value="UniProtKB-UniRule"/>
</dbReference>
<dbReference type="SUPFAM" id="SSF102405">
    <property type="entry name" value="MCP/YpsA-like"/>
    <property type="match status" value="1"/>
</dbReference>
<protein>
    <recommendedName>
        <fullName evidence="3">Cytokinin riboside 5'-monophosphate phosphoribohydrolase</fullName>
        <ecNumber evidence="3">3.2.2.n1</ecNumber>
    </recommendedName>
</protein>
<comment type="caution">
    <text evidence="4">The sequence shown here is derived from an EMBL/GenBank/DDBJ whole genome shotgun (WGS) entry which is preliminary data.</text>
</comment>
<keyword evidence="3" id="KW-0203">Cytokinin biosynthesis</keyword>
<dbReference type="Proteomes" id="UP000646365">
    <property type="component" value="Unassembled WGS sequence"/>
</dbReference>
<gene>
    <name evidence="4" type="ORF">GCM10011611_49470</name>
</gene>
<evidence type="ECO:0000313" key="5">
    <source>
        <dbReference type="Proteomes" id="UP000646365"/>
    </source>
</evidence>
<dbReference type="PANTHER" id="PTHR31223">
    <property type="entry name" value="LOG FAMILY PROTEIN YJL055W"/>
    <property type="match status" value="1"/>
</dbReference>
<dbReference type="NCBIfam" id="TIGR00730">
    <property type="entry name" value="Rossman fold protein, TIGR00730 family"/>
    <property type="match status" value="1"/>
</dbReference>
<reference evidence="4" key="1">
    <citation type="journal article" date="2014" name="Int. J. Syst. Evol. Microbiol.">
        <title>Complete genome sequence of Corynebacterium casei LMG S-19264T (=DSM 44701T), isolated from a smear-ripened cheese.</title>
        <authorList>
            <consortium name="US DOE Joint Genome Institute (JGI-PGF)"/>
            <person name="Walter F."/>
            <person name="Albersmeier A."/>
            <person name="Kalinowski J."/>
            <person name="Ruckert C."/>
        </authorList>
    </citation>
    <scope>NUCLEOTIDE SEQUENCE</scope>
    <source>
        <strain evidence="4">CGMCC 1.15725</strain>
    </source>
</reference>
<dbReference type="GO" id="GO:0005829">
    <property type="term" value="C:cytosol"/>
    <property type="evidence" value="ECO:0007669"/>
    <property type="project" value="TreeGrafter"/>
</dbReference>
<comment type="catalytic activity">
    <reaction evidence="1">
        <text>AMP + H2O = D-ribose 5-phosphate + adenine</text>
        <dbReference type="Rhea" id="RHEA:20129"/>
        <dbReference type="ChEBI" id="CHEBI:15377"/>
        <dbReference type="ChEBI" id="CHEBI:16708"/>
        <dbReference type="ChEBI" id="CHEBI:78346"/>
        <dbReference type="ChEBI" id="CHEBI:456215"/>
        <dbReference type="EC" id="3.2.2.4"/>
    </reaction>
</comment>
<dbReference type="Pfam" id="PF03641">
    <property type="entry name" value="Lysine_decarbox"/>
    <property type="match status" value="1"/>
</dbReference>
<name>A0A8J2YYQ1_9PROT</name>
<dbReference type="InterPro" id="IPR005269">
    <property type="entry name" value="LOG"/>
</dbReference>
<keyword evidence="5" id="KW-1185">Reference proteome</keyword>
<dbReference type="EC" id="3.2.2.n1" evidence="3"/>
<dbReference type="GO" id="GO:0008714">
    <property type="term" value="F:AMP nucleosidase activity"/>
    <property type="evidence" value="ECO:0007669"/>
    <property type="project" value="UniProtKB-EC"/>
</dbReference>
<organism evidence="4 5">
    <name type="scientific">Aliidongia dinghuensis</name>
    <dbReference type="NCBI Taxonomy" id="1867774"/>
    <lineage>
        <taxon>Bacteria</taxon>
        <taxon>Pseudomonadati</taxon>
        <taxon>Pseudomonadota</taxon>
        <taxon>Alphaproteobacteria</taxon>
        <taxon>Rhodospirillales</taxon>
        <taxon>Dongiaceae</taxon>
        <taxon>Aliidongia</taxon>
    </lineage>
</organism>
<evidence type="ECO:0000313" key="4">
    <source>
        <dbReference type="EMBL" id="GGF37075.1"/>
    </source>
</evidence>
<sequence length="194" mass="21432">MASIKSVCVYCGSSNRVDARFLDAAAELGRLIGRAGIELIYGGGRVGLMGRVADGVLAEGGRVVGIIPRHLHEREVAHQTVSELVLVDTMHERKQLMAERADGFVVLPGGYGTLDEMFEIITWRQLGLHDKPLVLADVHGYWAPLVDLLDRIIETGFAQPDCRNLYQTVTRIEDILPALYAVSPPRQPVESKWM</sequence>
<dbReference type="Gene3D" id="3.40.50.450">
    <property type="match status" value="1"/>
</dbReference>
<comment type="similarity">
    <text evidence="2 3">Belongs to the LOG family.</text>
</comment>
<evidence type="ECO:0000256" key="2">
    <source>
        <dbReference type="ARBA" id="ARBA00006763"/>
    </source>
</evidence>